<dbReference type="AlphaFoldDB" id="A0A2S9X3T4"/>
<evidence type="ECO:0000313" key="3">
    <source>
        <dbReference type="Proteomes" id="UP000239469"/>
    </source>
</evidence>
<reference evidence="2 3" key="1">
    <citation type="submission" date="2017-01" db="EMBL/GenBank/DDBJ databases">
        <title>New insights into the genetic diversity of Chromobacterium isolated from tropical freshwater lake.</title>
        <authorList>
            <person name="Santos A.B."/>
            <person name="Nascimento A.M."/>
            <person name="Da Silva P.C."/>
        </authorList>
    </citation>
    <scope>NUCLEOTIDE SEQUENCE [LARGE SCALE GENOMIC DNA]</scope>
    <source>
        <strain evidence="2 3">56AF</strain>
    </source>
</reference>
<keyword evidence="2" id="KW-0418">Kinase</keyword>
<dbReference type="PROSITE" id="PS01125">
    <property type="entry name" value="ROK"/>
    <property type="match status" value="1"/>
</dbReference>
<comment type="similarity">
    <text evidence="1">Belongs to the ROK (NagC/XylR) family.</text>
</comment>
<name>A0A2S9X3T4_9NEIS</name>
<dbReference type="EMBL" id="MTBD01000026">
    <property type="protein sequence ID" value="PRP70394.1"/>
    <property type="molecule type" value="Genomic_DNA"/>
</dbReference>
<dbReference type="InterPro" id="IPR000600">
    <property type="entry name" value="ROK"/>
</dbReference>
<dbReference type="InterPro" id="IPR036390">
    <property type="entry name" value="WH_DNA-bd_sf"/>
</dbReference>
<comment type="caution">
    <text evidence="2">The sequence shown here is derived from an EMBL/GenBank/DDBJ whole genome shotgun (WGS) entry which is preliminary data.</text>
</comment>
<dbReference type="OrthoDB" id="8595273at2"/>
<dbReference type="InterPro" id="IPR049874">
    <property type="entry name" value="ROK_cs"/>
</dbReference>
<dbReference type="PANTHER" id="PTHR18964">
    <property type="entry name" value="ROK (REPRESSOR, ORF, KINASE) FAMILY"/>
    <property type="match status" value="1"/>
</dbReference>
<dbReference type="Pfam" id="PF00480">
    <property type="entry name" value="ROK"/>
    <property type="match status" value="1"/>
</dbReference>
<dbReference type="Gene3D" id="3.30.420.40">
    <property type="match status" value="2"/>
</dbReference>
<protein>
    <submittedName>
        <fullName evidence="2">Sugar kinase</fullName>
    </submittedName>
</protein>
<evidence type="ECO:0000256" key="1">
    <source>
        <dbReference type="ARBA" id="ARBA00006479"/>
    </source>
</evidence>
<proteinExistence type="inferred from homology"/>
<dbReference type="InterPro" id="IPR036388">
    <property type="entry name" value="WH-like_DNA-bd_sf"/>
</dbReference>
<accession>A0A2S9X3T4</accession>
<sequence>MKSTVTRPNALTVSGTNLEHARSHNRRAVLETVRLNRQLTRADLARLTALTPQTVSNITAELLDAGMLLAGAPLRGGARGQPAVPLSINPDGAYSIGVQLDHQTMIAVVSDLAGRVRARAERAVHRPDPQTALPLITQMHDELRRASGLDWTRLLGMGFVMPGPFGVEGMTSVGPTTLPGWEVVDGAWLSRRLGLPVLLQKDATAAAIGERLYGMASELRNFIYLFIGTGLGAGLFLDGRLYTGGRGNAGEVGHMIVQPGGRPCECGNRGCLERYVSLRALYETLGVADGALATPAHLSGLPIAQNGERWLDSAVEPLRQAVNILESLLDIEAVVVGGLLPTHWLNALVERLHPLPVSIRHRDGERLRLGSAGRDVVALGAAALPIFDEFNPQYEVLLKNGRG</sequence>
<evidence type="ECO:0000313" key="2">
    <source>
        <dbReference type="EMBL" id="PRP70394.1"/>
    </source>
</evidence>
<dbReference type="SUPFAM" id="SSF46785">
    <property type="entry name" value="Winged helix' DNA-binding domain"/>
    <property type="match status" value="1"/>
</dbReference>
<dbReference type="SUPFAM" id="SSF53067">
    <property type="entry name" value="Actin-like ATPase domain"/>
    <property type="match status" value="1"/>
</dbReference>
<keyword evidence="2" id="KW-0808">Transferase</keyword>
<dbReference type="Proteomes" id="UP000239469">
    <property type="component" value="Unassembled WGS sequence"/>
</dbReference>
<dbReference type="Gene3D" id="1.10.10.10">
    <property type="entry name" value="Winged helix-like DNA-binding domain superfamily/Winged helix DNA-binding domain"/>
    <property type="match status" value="1"/>
</dbReference>
<dbReference type="PANTHER" id="PTHR18964:SF149">
    <property type="entry name" value="BIFUNCTIONAL UDP-N-ACETYLGLUCOSAMINE 2-EPIMERASE_N-ACETYLMANNOSAMINE KINASE"/>
    <property type="match status" value="1"/>
</dbReference>
<gene>
    <name evidence="2" type="ORF">BUE93_12130</name>
</gene>
<dbReference type="GO" id="GO:0016301">
    <property type="term" value="F:kinase activity"/>
    <property type="evidence" value="ECO:0007669"/>
    <property type="project" value="UniProtKB-KW"/>
</dbReference>
<organism evidence="2 3">
    <name type="scientific">Chromobacterium amazonense</name>
    <dbReference type="NCBI Taxonomy" id="1382803"/>
    <lineage>
        <taxon>Bacteria</taxon>
        <taxon>Pseudomonadati</taxon>
        <taxon>Pseudomonadota</taxon>
        <taxon>Betaproteobacteria</taxon>
        <taxon>Neisseriales</taxon>
        <taxon>Chromobacteriaceae</taxon>
        <taxon>Chromobacterium</taxon>
    </lineage>
</organism>
<dbReference type="InterPro" id="IPR043129">
    <property type="entry name" value="ATPase_NBD"/>
</dbReference>
<dbReference type="RefSeq" id="WP_106077005.1">
    <property type="nucleotide sequence ID" value="NZ_MTBD01000026.1"/>
</dbReference>